<dbReference type="Proteomes" id="UP000622552">
    <property type="component" value="Unassembled WGS sequence"/>
</dbReference>
<comment type="subcellular location">
    <subcellularLocation>
        <location evidence="1 7">Cell membrane</location>
        <topology evidence="1 7">Multi-pass membrane protein</topology>
    </subcellularLocation>
</comment>
<keyword evidence="5 7" id="KW-1133">Transmembrane helix</keyword>
<feature type="transmembrane region" description="Helical" evidence="7">
    <location>
        <begin position="282"/>
        <end position="304"/>
    </location>
</feature>
<reference evidence="10" key="1">
    <citation type="submission" date="2020-11" db="EMBL/GenBank/DDBJ databases">
        <title>Sequencing the genomes of 1000 actinobacteria strains.</title>
        <authorList>
            <person name="Klenk H.-P."/>
        </authorList>
    </citation>
    <scope>NUCLEOTIDE SEQUENCE</scope>
    <source>
        <strain evidence="10">DSM 45356</strain>
    </source>
</reference>
<keyword evidence="11" id="KW-1185">Reference proteome</keyword>
<dbReference type="GO" id="GO:0005886">
    <property type="term" value="C:plasma membrane"/>
    <property type="evidence" value="ECO:0007669"/>
    <property type="project" value="UniProtKB-SubCell"/>
</dbReference>
<dbReference type="Pfam" id="PF00528">
    <property type="entry name" value="BPD_transp_1"/>
    <property type="match status" value="1"/>
</dbReference>
<feature type="transmembrane region" description="Helical" evidence="7">
    <location>
        <begin position="172"/>
        <end position="192"/>
    </location>
</feature>
<evidence type="ECO:0000256" key="2">
    <source>
        <dbReference type="ARBA" id="ARBA00022448"/>
    </source>
</evidence>
<evidence type="ECO:0000256" key="1">
    <source>
        <dbReference type="ARBA" id="ARBA00004651"/>
    </source>
</evidence>
<evidence type="ECO:0000256" key="3">
    <source>
        <dbReference type="ARBA" id="ARBA00022475"/>
    </source>
</evidence>
<evidence type="ECO:0000256" key="8">
    <source>
        <dbReference type="SAM" id="MobiDB-lite"/>
    </source>
</evidence>
<evidence type="ECO:0000256" key="7">
    <source>
        <dbReference type="RuleBase" id="RU363032"/>
    </source>
</evidence>
<keyword evidence="6 7" id="KW-0472">Membrane</keyword>
<evidence type="ECO:0000259" key="9">
    <source>
        <dbReference type="PROSITE" id="PS50928"/>
    </source>
</evidence>
<accession>A0A8J7GSP3</accession>
<evidence type="ECO:0000256" key="5">
    <source>
        <dbReference type="ARBA" id="ARBA00022989"/>
    </source>
</evidence>
<dbReference type="CDD" id="cd06261">
    <property type="entry name" value="TM_PBP2"/>
    <property type="match status" value="1"/>
</dbReference>
<sequence length="314" mass="34125">MNSMSTSHVRSGPARSRPVGQRRRIRRTAAGFVAPFFVLFTVFYLVPIGYAVWQSFQKIERTSGIYGPAHTKFAGLSQYTRIVSGQEFWGGVERMGLFGLVQVPVMVAVALGLALLLDSGLPRGMKFFRGAYFVPFAVPAVIGALMWGYLYSPGVSPVLSGLAQAGMHPEPLSGGLILWSIANVVTWTYTGYNMLIIYSSLKSISPEIYEAARMDGAGTLRIAWSLKIPLVRPSIVMTTVFSIIGTLQLYAEPTMLKIISTAIASDYTPNMQAFAAAAGNDYSGAAAISVLLAVVTFAMSFGFLRFTARRQERT</sequence>
<comment type="similarity">
    <text evidence="7">Belongs to the binding-protein-dependent transport system permease family.</text>
</comment>
<feature type="transmembrane region" description="Helical" evidence="7">
    <location>
        <begin position="130"/>
        <end position="152"/>
    </location>
</feature>
<dbReference type="EMBL" id="JADOUF010000001">
    <property type="protein sequence ID" value="MBG6136351.1"/>
    <property type="molecule type" value="Genomic_DNA"/>
</dbReference>
<keyword evidence="10" id="KW-0762">Sugar transport</keyword>
<feature type="transmembrane region" description="Helical" evidence="7">
    <location>
        <begin position="97"/>
        <end position="118"/>
    </location>
</feature>
<keyword evidence="3" id="KW-1003">Cell membrane</keyword>
<comment type="caution">
    <text evidence="10">The sequence shown here is derived from an EMBL/GenBank/DDBJ whole genome shotgun (WGS) entry which is preliminary data.</text>
</comment>
<keyword evidence="2 7" id="KW-0813">Transport</keyword>
<feature type="region of interest" description="Disordered" evidence="8">
    <location>
        <begin position="1"/>
        <end position="21"/>
    </location>
</feature>
<dbReference type="InterPro" id="IPR050809">
    <property type="entry name" value="UgpAE/MalFG_permease"/>
</dbReference>
<dbReference type="PANTHER" id="PTHR43227">
    <property type="entry name" value="BLL4140 PROTEIN"/>
    <property type="match status" value="1"/>
</dbReference>
<feature type="transmembrane region" description="Helical" evidence="7">
    <location>
        <begin position="32"/>
        <end position="53"/>
    </location>
</feature>
<dbReference type="AlphaFoldDB" id="A0A8J7GSP3"/>
<gene>
    <name evidence="10" type="ORF">IW245_002545</name>
</gene>
<dbReference type="Gene3D" id="1.10.3720.10">
    <property type="entry name" value="MetI-like"/>
    <property type="match status" value="1"/>
</dbReference>
<dbReference type="InterPro" id="IPR035906">
    <property type="entry name" value="MetI-like_sf"/>
</dbReference>
<evidence type="ECO:0000313" key="11">
    <source>
        <dbReference type="Proteomes" id="UP000622552"/>
    </source>
</evidence>
<keyword evidence="4 7" id="KW-0812">Transmembrane</keyword>
<evidence type="ECO:0000313" key="10">
    <source>
        <dbReference type="EMBL" id="MBG6136351.1"/>
    </source>
</evidence>
<dbReference type="InterPro" id="IPR000515">
    <property type="entry name" value="MetI-like"/>
</dbReference>
<feature type="domain" description="ABC transmembrane type-1" evidence="9">
    <location>
        <begin position="92"/>
        <end position="303"/>
    </location>
</feature>
<protein>
    <submittedName>
        <fullName evidence="10">Multiple sugar transport system permease protein</fullName>
    </submittedName>
</protein>
<name>A0A8J7GSP3_9ACTN</name>
<dbReference type="GO" id="GO:0055085">
    <property type="term" value="P:transmembrane transport"/>
    <property type="evidence" value="ECO:0007669"/>
    <property type="project" value="InterPro"/>
</dbReference>
<proteinExistence type="inferred from homology"/>
<evidence type="ECO:0000256" key="6">
    <source>
        <dbReference type="ARBA" id="ARBA00023136"/>
    </source>
</evidence>
<dbReference type="PANTHER" id="PTHR43227:SF8">
    <property type="entry name" value="DIACETYLCHITOBIOSE UPTAKE SYSTEM PERMEASE PROTEIN DASB"/>
    <property type="match status" value="1"/>
</dbReference>
<dbReference type="PROSITE" id="PS50928">
    <property type="entry name" value="ABC_TM1"/>
    <property type="match status" value="1"/>
</dbReference>
<organism evidence="10 11">
    <name type="scientific">Longispora fulva</name>
    <dbReference type="NCBI Taxonomy" id="619741"/>
    <lineage>
        <taxon>Bacteria</taxon>
        <taxon>Bacillati</taxon>
        <taxon>Actinomycetota</taxon>
        <taxon>Actinomycetes</taxon>
        <taxon>Micromonosporales</taxon>
        <taxon>Micromonosporaceae</taxon>
        <taxon>Longispora</taxon>
    </lineage>
</organism>
<feature type="transmembrane region" description="Helical" evidence="7">
    <location>
        <begin position="230"/>
        <end position="251"/>
    </location>
</feature>
<dbReference type="SUPFAM" id="SSF161098">
    <property type="entry name" value="MetI-like"/>
    <property type="match status" value="1"/>
</dbReference>
<evidence type="ECO:0000256" key="4">
    <source>
        <dbReference type="ARBA" id="ARBA00022692"/>
    </source>
</evidence>